<dbReference type="Proteomes" id="UP000180194">
    <property type="component" value="Unassembled WGS sequence"/>
</dbReference>
<sequence>MVRNIKATFIAEYGSFEQDVILLAPDLTFELCAGEWTFRKVPMVSADQDSVTIVLEECPTFSLAFSIDLEVDMEWLQGATLLQVIRMLIEATNKK</sequence>
<comment type="caution">
    <text evidence="1">The sequence shown here is derived from an EMBL/GenBank/DDBJ whole genome shotgun (WGS) entry which is preliminary data.</text>
</comment>
<proteinExistence type="predicted"/>
<evidence type="ECO:0000313" key="2">
    <source>
        <dbReference type="Proteomes" id="UP000180194"/>
    </source>
</evidence>
<reference evidence="1 2" key="1">
    <citation type="submission" date="2016-07" db="EMBL/GenBank/DDBJ databases">
        <title>Bacillus oceanisediminis whole genome.</title>
        <authorList>
            <person name="Pal Y."/>
            <person name="Verma A."/>
            <person name="Mual P."/>
            <person name="Srinivasan K."/>
        </authorList>
    </citation>
    <scope>NUCLEOTIDE SEQUENCE [LARGE SCALE GENOMIC DNA]</scope>
    <source>
        <strain evidence="1 2">Bhandara28</strain>
    </source>
</reference>
<gene>
    <name evidence="1" type="ORF">BBV17_27510</name>
</gene>
<dbReference type="RefSeq" id="WP_071159516.1">
    <property type="nucleotide sequence ID" value="NZ_MBRJ01000051.1"/>
</dbReference>
<evidence type="ECO:0000313" key="1">
    <source>
        <dbReference type="EMBL" id="OHX42348.1"/>
    </source>
</evidence>
<dbReference type="EMBL" id="MBRJ01000051">
    <property type="protein sequence ID" value="OHX42348.1"/>
    <property type="molecule type" value="Genomic_DNA"/>
</dbReference>
<name>A0ABX3CLE9_9BACI</name>
<accession>A0ABX3CLE9</accession>
<organism evidence="1 2">
    <name type="scientific">Cytobacillus oceanisediminis</name>
    <dbReference type="NCBI Taxonomy" id="665099"/>
    <lineage>
        <taxon>Bacteria</taxon>
        <taxon>Bacillati</taxon>
        <taxon>Bacillota</taxon>
        <taxon>Bacilli</taxon>
        <taxon>Bacillales</taxon>
        <taxon>Bacillaceae</taxon>
        <taxon>Cytobacillus</taxon>
    </lineage>
</organism>
<protein>
    <submittedName>
        <fullName evidence="1">Uncharacterized protein</fullName>
    </submittedName>
</protein>
<keyword evidence="2" id="KW-1185">Reference proteome</keyword>